<evidence type="ECO:0000313" key="3">
    <source>
        <dbReference type="Proteomes" id="UP001270053"/>
    </source>
</evidence>
<keyword evidence="4" id="KW-1185">Reference proteome</keyword>
<proteinExistence type="predicted"/>
<dbReference type="RefSeq" id="WP_229973584.1">
    <property type="nucleotide sequence ID" value="NZ_CP087133.1"/>
</dbReference>
<dbReference type="Proteomes" id="UP001270053">
    <property type="component" value="Unassembled WGS sequence"/>
</dbReference>
<comment type="caution">
    <text evidence="2">The sequence shown here is derived from an EMBL/GenBank/DDBJ whole genome shotgun (WGS) entry which is preliminary data.</text>
</comment>
<sequence>MIKYSFIFQLLIYSLSSLGQNYEFKEPKNFKIEFGLLDSYSGDPKKLGDTISISYFDNAGNRIKTIHKSEGRMESISSFKYDDSGHKIEYKDYGRQIYYTITDPKTGKYIEKCKWDSTEVVMLTKYQYQNGLLKRSDDYSSDKKLTYSILYDYDLQKRVLKEISMSYPEDNILAYFKPNSTDIDSDHQKQTKIETYTKLYSYTKNLRICTYSDSSGIKSRDTTIFRNGLIAKSITYNSKGKFLKQELYKYNTDNQLIEYSVNNTGIGFNGEELDMITANRFKYEYDNDGFLICVYCYDKEELLQKYYYKRIKK</sequence>
<dbReference type="EMBL" id="JAWXVH010000002">
    <property type="protein sequence ID" value="MDX6185258.1"/>
    <property type="molecule type" value="Genomic_DNA"/>
</dbReference>
<evidence type="ECO:0000313" key="1">
    <source>
        <dbReference type="EMBL" id="MDX6181708.1"/>
    </source>
</evidence>
<dbReference type="EMBL" id="JAWXVG010000002">
    <property type="protein sequence ID" value="MDX6181708.1"/>
    <property type="molecule type" value="Genomic_DNA"/>
</dbReference>
<gene>
    <name evidence="1" type="ORF">SGQ18_06045</name>
    <name evidence="2" type="ORF">SGQ44_05790</name>
</gene>
<protein>
    <submittedName>
        <fullName evidence="2">Uncharacterized protein</fullName>
    </submittedName>
</protein>
<dbReference type="Proteomes" id="UP001278738">
    <property type="component" value="Unassembled WGS sequence"/>
</dbReference>
<dbReference type="AlphaFoldDB" id="A0AAJ2SFR2"/>
<evidence type="ECO:0000313" key="4">
    <source>
        <dbReference type="Proteomes" id="UP001278738"/>
    </source>
</evidence>
<evidence type="ECO:0000313" key="2">
    <source>
        <dbReference type="EMBL" id="MDX6185258.1"/>
    </source>
</evidence>
<accession>A0AAJ2SFR2</accession>
<organism evidence="2 3">
    <name type="scientific">Flavobacterium flavipigmentatum</name>
    <dbReference type="NCBI Taxonomy" id="2893884"/>
    <lineage>
        <taxon>Bacteria</taxon>
        <taxon>Pseudomonadati</taxon>
        <taxon>Bacteroidota</taxon>
        <taxon>Flavobacteriia</taxon>
        <taxon>Flavobacteriales</taxon>
        <taxon>Flavobacteriaceae</taxon>
        <taxon>Flavobacterium</taxon>
    </lineage>
</organism>
<name>A0AAJ2SFR2_9FLAO</name>
<reference evidence="2 4" key="1">
    <citation type="submission" date="2023-11" db="EMBL/GenBank/DDBJ databases">
        <title>Unpublished Manusciprt.</title>
        <authorList>
            <person name="Saticioglu I.B."/>
            <person name="Ay H."/>
            <person name="Ajmi N."/>
            <person name="Altun S."/>
            <person name="Duman M."/>
        </authorList>
    </citation>
    <scope>NUCLEOTIDE SEQUENCE</scope>
    <source>
        <strain evidence="1 4">Fl-33</strain>
        <strain evidence="2">Fl-77</strain>
    </source>
</reference>